<organism evidence="3 4">
    <name type="scientific">Nocardioides dubius</name>
    <dbReference type="NCBI Taxonomy" id="317019"/>
    <lineage>
        <taxon>Bacteria</taxon>
        <taxon>Bacillati</taxon>
        <taxon>Actinomycetota</taxon>
        <taxon>Actinomycetes</taxon>
        <taxon>Propionibacteriales</taxon>
        <taxon>Nocardioidaceae</taxon>
        <taxon>Nocardioides</taxon>
    </lineage>
</organism>
<dbReference type="RefSeq" id="WP_343994164.1">
    <property type="nucleotide sequence ID" value="NZ_BAAALG010000008.1"/>
</dbReference>
<evidence type="ECO:0000313" key="4">
    <source>
        <dbReference type="Proteomes" id="UP001501581"/>
    </source>
</evidence>
<keyword evidence="1" id="KW-0560">Oxidoreductase</keyword>
<protein>
    <submittedName>
        <fullName evidence="3">LLM class F420-dependent oxidoreductase</fullName>
    </submittedName>
</protein>
<dbReference type="Proteomes" id="UP001501581">
    <property type="component" value="Unassembled WGS sequence"/>
</dbReference>
<evidence type="ECO:0000259" key="2">
    <source>
        <dbReference type="Pfam" id="PF00296"/>
    </source>
</evidence>
<name>A0ABN1TTZ9_9ACTN</name>
<dbReference type="PANTHER" id="PTHR43244:SF1">
    <property type="entry name" value="5,10-METHYLENETETRAHYDROMETHANOPTERIN REDUCTASE"/>
    <property type="match status" value="1"/>
</dbReference>
<proteinExistence type="predicted"/>
<dbReference type="CDD" id="cd01097">
    <property type="entry name" value="Tetrahydromethanopterin_reductase"/>
    <property type="match status" value="1"/>
</dbReference>
<dbReference type="Gene3D" id="3.20.20.30">
    <property type="entry name" value="Luciferase-like domain"/>
    <property type="match status" value="1"/>
</dbReference>
<dbReference type="SUPFAM" id="SSF51679">
    <property type="entry name" value="Bacterial luciferase-like"/>
    <property type="match status" value="1"/>
</dbReference>
<dbReference type="InterPro" id="IPR011251">
    <property type="entry name" value="Luciferase-like_dom"/>
</dbReference>
<dbReference type="InterPro" id="IPR050564">
    <property type="entry name" value="F420-G6PD/mer"/>
</dbReference>
<feature type="domain" description="Luciferase-like" evidence="2">
    <location>
        <begin position="7"/>
        <end position="320"/>
    </location>
</feature>
<sequence length="347" mass="36978">MPLKYSGGIDETVEGLREFEDAGLDIVLLPEAYTFDSVSQLGYIAAKTSTVQIATSILNIYSRTPTLLAMTAAGVDYVSGGRFVLGIGSSGVQVVEGFHGVKFDAPLGRTREVVDICRQVWSGQRVQHAGKHYQVPLTEEAGGTGLGKPLKLINTPLRSRIPIVLAALGPKNVALAAELCEGWEPIFYLPERAGEVFGESLDQGRAKRAPELGELDVMVDTQLLVSEDADELAAGIAEVRAHLALYIGGMGAKGKNYYFNLASRYGFEAEAEQVQKHFLDGDRAAAAAAVPDALVHGVALIGAPGHVRERAAAFAEAGVTTLNVRPLAGAHARQVEDIRRLKEYVAG</sequence>
<dbReference type="NCBIfam" id="TIGR03559">
    <property type="entry name" value="F420_Rv3520c"/>
    <property type="match status" value="1"/>
</dbReference>
<dbReference type="PANTHER" id="PTHR43244">
    <property type="match status" value="1"/>
</dbReference>
<accession>A0ABN1TTZ9</accession>
<dbReference type="InterPro" id="IPR036661">
    <property type="entry name" value="Luciferase-like_sf"/>
</dbReference>
<evidence type="ECO:0000256" key="1">
    <source>
        <dbReference type="ARBA" id="ARBA00023002"/>
    </source>
</evidence>
<keyword evidence="4" id="KW-1185">Reference proteome</keyword>
<dbReference type="Pfam" id="PF00296">
    <property type="entry name" value="Bac_luciferase"/>
    <property type="match status" value="1"/>
</dbReference>
<evidence type="ECO:0000313" key="3">
    <source>
        <dbReference type="EMBL" id="GAA1102464.1"/>
    </source>
</evidence>
<comment type="caution">
    <text evidence="3">The sequence shown here is derived from an EMBL/GenBank/DDBJ whole genome shotgun (WGS) entry which is preliminary data.</text>
</comment>
<reference evidence="3 4" key="1">
    <citation type="journal article" date="2019" name="Int. J. Syst. Evol. Microbiol.">
        <title>The Global Catalogue of Microorganisms (GCM) 10K type strain sequencing project: providing services to taxonomists for standard genome sequencing and annotation.</title>
        <authorList>
            <consortium name="The Broad Institute Genomics Platform"/>
            <consortium name="The Broad Institute Genome Sequencing Center for Infectious Disease"/>
            <person name="Wu L."/>
            <person name="Ma J."/>
        </authorList>
    </citation>
    <scope>NUCLEOTIDE SEQUENCE [LARGE SCALE GENOMIC DNA]</scope>
    <source>
        <strain evidence="3 4">JCM 13008</strain>
    </source>
</reference>
<dbReference type="EMBL" id="BAAALG010000008">
    <property type="protein sequence ID" value="GAA1102464.1"/>
    <property type="molecule type" value="Genomic_DNA"/>
</dbReference>
<gene>
    <name evidence="3" type="ORF">GCM10009668_21270</name>
</gene>
<dbReference type="InterPro" id="IPR019951">
    <property type="entry name" value="F420_OxRdatse_Rv3520c_pred"/>
</dbReference>